<accession>A0ABN1GLS2</accession>
<evidence type="ECO:0000313" key="3">
    <source>
        <dbReference type="Proteomes" id="UP001501352"/>
    </source>
</evidence>
<evidence type="ECO:0000313" key="2">
    <source>
        <dbReference type="EMBL" id="GAA0614167.1"/>
    </source>
</evidence>
<reference evidence="2 3" key="1">
    <citation type="journal article" date="2019" name="Int. J. Syst. Evol. Microbiol.">
        <title>The Global Catalogue of Microorganisms (GCM) 10K type strain sequencing project: providing services to taxonomists for standard genome sequencing and annotation.</title>
        <authorList>
            <consortium name="The Broad Institute Genomics Platform"/>
            <consortium name="The Broad Institute Genome Sequencing Center for Infectious Disease"/>
            <person name="Wu L."/>
            <person name="Ma J."/>
        </authorList>
    </citation>
    <scope>NUCLEOTIDE SEQUENCE [LARGE SCALE GENOMIC DNA]</scope>
    <source>
        <strain evidence="2 3">JCM 12928</strain>
    </source>
</reference>
<dbReference type="RefSeq" id="WP_343790284.1">
    <property type="nucleotide sequence ID" value="NZ_BAAAGA010000001.1"/>
</dbReference>
<keyword evidence="1" id="KW-0812">Transmembrane</keyword>
<protein>
    <submittedName>
        <fullName evidence="2">YdbH domain-containing protein</fullName>
    </submittedName>
</protein>
<dbReference type="Proteomes" id="UP001501352">
    <property type="component" value="Unassembled WGS sequence"/>
</dbReference>
<dbReference type="InterPro" id="IPR021730">
    <property type="entry name" value="YdbH"/>
</dbReference>
<keyword evidence="3" id="KW-1185">Reference proteome</keyword>
<gene>
    <name evidence="2" type="ORF">GCM10009422_06430</name>
</gene>
<evidence type="ECO:0000256" key="1">
    <source>
        <dbReference type="SAM" id="Phobius"/>
    </source>
</evidence>
<dbReference type="Pfam" id="PF11739">
    <property type="entry name" value="YdbH-like"/>
    <property type="match status" value="1"/>
</dbReference>
<keyword evidence="1" id="KW-0472">Membrane</keyword>
<organism evidence="2 3">
    <name type="scientific">Brevundimonas kwangchunensis</name>
    <dbReference type="NCBI Taxonomy" id="322163"/>
    <lineage>
        <taxon>Bacteria</taxon>
        <taxon>Pseudomonadati</taxon>
        <taxon>Pseudomonadota</taxon>
        <taxon>Alphaproteobacteria</taxon>
        <taxon>Caulobacterales</taxon>
        <taxon>Caulobacteraceae</taxon>
        <taxon>Brevundimonas</taxon>
    </lineage>
</organism>
<comment type="caution">
    <text evidence="2">The sequence shown here is derived from an EMBL/GenBank/DDBJ whole genome shotgun (WGS) entry which is preliminary data.</text>
</comment>
<dbReference type="EMBL" id="BAAAGA010000001">
    <property type="protein sequence ID" value="GAA0614167.1"/>
    <property type="molecule type" value="Genomic_DNA"/>
</dbReference>
<feature type="transmembrane region" description="Helical" evidence="1">
    <location>
        <begin position="23"/>
        <end position="43"/>
    </location>
</feature>
<sequence>MSDVAAAPSGPSSPRRGRGGRRLLRIVAVGLAVLLVLLAALWLNRRAAAREVLVGWLEREGVQADMDIERIELDGLVARIRIGDPANPDVTIERIEVDYALGAPWSAKGLGVTPSRVRLVRPVVRAALRDGELSFGSLDPLIDKFTGRPPQPDSRSPIVIVERARVRVDTDYGPVSVLGDARLDDGKLMRLVARMPAAPLRSGDIEARDLAATVDLTTTGDRVALTATASASSATLPGFSGQRIAASLTGDLPYPDMKTRRGDGVARLNTRLTAGEAALGETDLVDAALSLAFDGRTTGWIEAFDIRGTTDFALDAGRMTGPVGASGLSARIASAPVSLSRTATQPAIAWRADAPVTLRAAGLSGPLTGRDVSLSSSRVTIGGRGRAVEASGAVALSADSIGTGDLTLGQTRGTANVDLVADSGFRLTASGALRSGRASWPLFGAPARDDTPELAEMKRALSAFALDAPGFALVSGMSGTEVRLTQAVTARPANGGVLTIRPAATPVFSSRAGSSGGGALSLTATRGRGLPEAAFDIPEWRLTSSGFTARLDGRAALDFDLARGIAVQTRGRLTSAGGRLTYVADGCMPLTVERLDMDENDVTDIAGQVCPVARPLVEVRNGAWRADGALRGLSVSAPFLALRFADASGGFTATGGPRGIGLEARVERATVVDATTPARFNAMIADGSARLANEQWSGAFDLSRRDTVLGRLTLSHDGRAQAGGLTIDAPSITFAEGGLQPDDLSPLAGDIVGSPAVGSVAFQGRIDWRAETEGTSSGRLTIPGLDFNSPAGPVKGLRGAIDFTSLAPLETAPGQQLHIDLLESVAPLTDIDVTFGLDKSSVTVDGGELDVAGGVVRVEPFAVPLDRTKPITGVLVLENVQLGQVIAEAGFGDKVNLDAVVSGRLPYTYTPETGVRITGGSLQAVRPGRLSIQREALSGLEAGGGGEGVPPNTVQDLAYQAMENLSFDLLSAEVNSLDQGRLGVLFHIRGRHDPPQRQELRIPLAEFISRQFLNRQLPLPSDTGIDLTLETSLNLNQLVSDLLELNRARAGEARNEPEALP</sequence>
<name>A0ABN1GLS2_9CAUL</name>
<keyword evidence="1" id="KW-1133">Transmembrane helix</keyword>
<proteinExistence type="predicted"/>